<evidence type="ECO:0000313" key="2">
    <source>
        <dbReference type="Ensembl" id="ENSFALP00000026124.1"/>
    </source>
</evidence>
<feature type="compositionally biased region" description="Polar residues" evidence="1">
    <location>
        <begin position="93"/>
        <end position="106"/>
    </location>
</feature>
<reference evidence="2" key="2">
    <citation type="submission" date="2025-08" db="UniProtKB">
        <authorList>
            <consortium name="Ensembl"/>
        </authorList>
    </citation>
    <scope>IDENTIFICATION</scope>
</reference>
<feature type="region of interest" description="Disordered" evidence="1">
    <location>
        <begin position="76"/>
        <end position="144"/>
    </location>
</feature>
<reference evidence="2 3" key="1">
    <citation type="journal article" date="2012" name="Nature">
        <title>The genomic landscape of species divergence in Ficedula flycatchers.</title>
        <authorList>
            <person name="Ellegren H."/>
            <person name="Smeds L."/>
            <person name="Burri R."/>
            <person name="Olason P.I."/>
            <person name="Backstrom N."/>
            <person name="Kawakami T."/>
            <person name="Kunstner A."/>
            <person name="Makinen H."/>
            <person name="Nadachowska-Brzyska K."/>
            <person name="Qvarnstrom A."/>
            <person name="Uebbing S."/>
            <person name="Wolf J.B."/>
        </authorList>
    </citation>
    <scope>NUCLEOTIDE SEQUENCE [LARGE SCALE GENOMIC DNA]</scope>
</reference>
<feature type="compositionally biased region" description="Low complexity" evidence="1">
    <location>
        <begin position="133"/>
        <end position="144"/>
    </location>
</feature>
<accession>A0A803VTR8</accession>
<evidence type="ECO:0000256" key="1">
    <source>
        <dbReference type="SAM" id="MobiDB-lite"/>
    </source>
</evidence>
<dbReference type="Proteomes" id="UP000016665">
    <property type="component" value="Chromosome 24"/>
</dbReference>
<protein>
    <submittedName>
        <fullName evidence="2">Uncharacterized protein</fullName>
    </submittedName>
</protein>
<organism evidence="2 3">
    <name type="scientific">Ficedula albicollis</name>
    <name type="common">Collared flycatcher</name>
    <name type="synonym">Muscicapa albicollis</name>
    <dbReference type="NCBI Taxonomy" id="59894"/>
    <lineage>
        <taxon>Eukaryota</taxon>
        <taxon>Metazoa</taxon>
        <taxon>Chordata</taxon>
        <taxon>Craniata</taxon>
        <taxon>Vertebrata</taxon>
        <taxon>Euteleostomi</taxon>
        <taxon>Archelosauria</taxon>
        <taxon>Archosauria</taxon>
        <taxon>Dinosauria</taxon>
        <taxon>Saurischia</taxon>
        <taxon>Theropoda</taxon>
        <taxon>Coelurosauria</taxon>
        <taxon>Aves</taxon>
        <taxon>Neognathae</taxon>
        <taxon>Neoaves</taxon>
        <taxon>Telluraves</taxon>
        <taxon>Australaves</taxon>
        <taxon>Passeriformes</taxon>
        <taxon>Muscicapidae</taxon>
        <taxon>Ficedula</taxon>
    </lineage>
</organism>
<dbReference type="AlphaFoldDB" id="A0A803VTR8"/>
<sequence>MTWSLPDGSRISGFHSEECFWREQGVSQAAQGTHTALPGTWPASPGRWCCWPCTRTRPRPRARGCAPRCARPASAQKGSAVKRARNPLETALPQENSRTISHTQGSVGMPLTERNKGCKIQGCHPSPPQAVFSSPVCHQSSPSS</sequence>
<keyword evidence="3" id="KW-1185">Reference proteome</keyword>
<reference evidence="2" key="3">
    <citation type="submission" date="2025-09" db="UniProtKB">
        <authorList>
            <consortium name="Ensembl"/>
        </authorList>
    </citation>
    <scope>IDENTIFICATION</scope>
</reference>
<evidence type="ECO:0000313" key="3">
    <source>
        <dbReference type="Proteomes" id="UP000016665"/>
    </source>
</evidence>
<dbReference type="GeneTree" id="ENSGT00900000143181"/>
<dbReference type="Ensembl" id="ENSFALT00000039120.1">
    <property type="protein sequence ID" value="ENSFALP00000026124.1"/>
    <property type="gene ID" value="ENSFALG00000027319.1"/>
</dbReference>
<proteinExistence type="predicted"/>
<name>A0A803VTR8_FICAL</name>